<dbReference type="InterPro" id="IPR037208">
    <property type="entry name" value="Spo0E-like_sf"/>
</dbReference>
<comment type="caution">
    <text evidence="1">The sequence shown here is derived from an EMBL/GenBank/DDBJ whole genome shotgun (WGS) entry which is preliminary data.</text>
</comment>
<dbReference type="InterPro" id="IPR036638">
    <property type="entry name" value="HLH_DNA-bd_sf"/>
</dbReference>
<accession>A0A6B3TMV7</accession>
<keyword evidence="2" id="KW-1185">Reference proteome</keyword>
<dbReference type="RefSeq" id="WP_163250531.1">
    <property type="nucleotide sequence ID" value="NZ_JAAIUV010000004.1"/>
</dbReference>
<dbReference type="PANTHER" id="PTHR41263:SF1">
    <property type="entry name" value="ASPARTYL-PHOSPHATE PHOSPHATASE YISI"/>
    <property type="match status" value="1"/>
</dbReference>
<dbReference type="GO" id="GO:0046983">
    <property type="term" value="F:protein dimerization activity"/>
    <property type="evidence" value="ECO:0007669"/>
    <property type="project" value="InterPro"/>
</dbReference>
<organism evidence="1 2">
    <name type="scientific">Neobacillus thermocopriae</name>
    <dbReference type="NCBI Taxonomy" id="1215031"/>
    <lineage>
        <taxon>Bacteria</taxon>
        <taxon>Bacillati</taxon>
        <taxon>Bacillota</taxon>
        <taxon>Bacilli</taxon>
        <taxon>Bacillales</taxon>
        <taxon>Bacillaceae</taxon>
        <taxon>Neobacillus</taxon>
    </lineage>
</organism>
<dbReference type="Proteomes" id="UP000481621">
    <property type="component" value="Unassembled WGS sequence"/>
</dbReference>
<proteinExistence type="predicted"/>
<sequence>MRQAEFLEEAIRKKREEMVSIGMVKGLQSKETIICSQELDNLMNEYYKVLINSKESRTVLDFHDILLTSA</sequence>
<dbReference type="GO" id="GO:0043937">
    <property type="term" value="P:regulation of sporulation"/>
    <property type="evidence" value="ECO:0007669"/>
    <property type="project" value="InterPro"/>
</dbReference>
<evidence type="ECO:0000313" key="2">
    <source>
        <dbReference type="Proteomes" id="UP000481621"/>
    </source>
</evidence>
<dbReference type="InterPro" id="IPR053028">
    <property type="entry name" value="Spo0E-like_phosphatase"/>
</dbReference>
<dbReference type="Pfam" id="PF09388">
    <property type="entry name" value="SpoOE-like"/>
    <property type="match status" value="1"/>
</dbReference>
<dbReference type="EMBL" id="JAAIUV010000004">
    <property type="protein sequence ID" value="NEX77998.1"/>
    <property type="molecule type" value="Genomic_DNA"/>
</dbReference>
<dbReference type="InterPro" id="IPR018540">
    <property type="entry name" value="Spo0E-like"/>
</dbReference>
<dbReference type="SUPFAM" id="SSF140500">
    <property type="entry name" value="BAS1536-like"/>
    <property type="match status" value="1"/>
</dbReference>
<protein>
    <submittedName>
        <fullName evidence="1">Aspartyl-phosphate phosphatase Spo0E family protein</fullName>
    </submittedName>
</protein>
<dbReference type="Gene3D" id="4.10.280.10">
    <property type="entry name" value="Helix-loop-helix DNA-binding domain"/>
    <property type="match status" value="1"/>
</dbReference>
<dbReference type="AlphaFoldDB" id="A0A6B3TMV7"/>
<dbReference type="PANTHER" id="PTHR41263">
    <property type="entry name" value="ASPARTYL-PHOSPHATE PHOSPHATASE YISI"/>
    <property type="match status" value="1"/>
</dbReference>
<name>A0A6B3TMV7_9BACI</name>
<evidence type="ECO:0000313" key="1">
    <source>
        <dbReference type="EMBL" id="NEX77998.1"/>
    </source>
</evidence>
<reference evidence="1" key="1">
    <citation type="submission" date="2020-02" db="EMBL/GenBank/DDBJ databases">
        <title>Bacillus sedimentmangrovi sp. nov., isolated from sediment of the mangrove ecosystem.</title>
        <authorList>
            <person name="Liu G."/>
        </authorList>
    </citation>
    <scope>NUCLEOTIDE SEQUENCE [LARGE SCALE GENOMIC DNA]</scope>
    <source>
        <strain evidence="1">SgZ-7</strain>
    </source>
</reference>
<gene>
    <name evidence="1" type="ORF">G4Z05_03730</name>
</gene>